<protein>
    <submittedName>
        <fullName evidence="2">Uncharacterized protein</fullName>
    </submittedName>
</protein>
<feature type="transmembrane region" description="Helical" evidence="1">
    <location>
        <begin position="80"/>
        <end position="104"/>
    </location>
</feature>
<evidence type="ECO:0000313" key="3">
    <source>
        <dbReference type="Proteomes" id="UP000094741"/>
    </source>
</evidence>
<evidence type="ECO:0000313" key="2">
    <source>
        <dbReference type="EMBL" id="OEE38287.1"/>
    </source>
</evidence>
<dbReference type="RefSeq" id="WP_017041282.1">
    <property type="nucleotide sequence ID" value="NZ_AJYQ02000002.1"/>
</dbReference>
<gene>
    <name evidence="2" type="ORF">A1QO_02600</name>
</gene>
<reference evidence="2 3" key="1">
    <citation type="journal article" date="2012" name="Science">
        <title>Ecological populations of bacteria act as socially cohesive units of antibiotic production and resistance.</title>
        <authorList>
            <person name="Cordero O.X."/>
            <person name="Wildschutte H."/>
            <person name="Kirkup B."/>
            <person name="Proehl S."/>
            <person name="Ngo L."/>
            <person name="Hussain F."/>
            <person name="Le Roux F."/>
            <person name="Mincer T."/>
            <person name="Polz M.F."/>
        </authorList>
    </citation>
    <scope>NUCLEOTIDE SEQUENCE [LARGE SCALE GENOMIC DNA]</scope>
    <source>
        <strain evidence="2 3">ZF-129</strain>
    </source>
</reference>
<keyword evidence="1" id="KW-0812">Transmembrane</keyword>
<feature type="transmembrane region" description="Helical" evidence="1">
    <location>
        <begin position="12"/>
        <end position="32"/>
    </location>
</feature>
<dbReference type="AlphaFoldDB" id="A0A1E5BK90"/>
<comment type="caution">
    <text evidence="2">The sequence shown here is derived from an EMBL/GenBank/DDBJ whole genome shotgun (WGS) entry which is preliminary data.</text>
</comment>
<keyword evidence="1" id="KW-0472">Membrane</keyword>
<keyword evidence="1" id="KW-1133">Transmembrane helix</keyword>
<name>A0A1E5BK90_9VIBR</name>
<dbReference type="Proteomes" id="UP000094741">
    <property type="component" value="Unassembled WGS sequence"/>
</dbReference>
<organism evidence="2 3">
    <name type="scientific">Vibrio genomosp. F10 str. ZF-129</name>
    <dbReference type="NCBI Taxonomy" id="1187848"/>
    <lineage>
        <taxon>Bacteria</taxon>
        <taxon>Pseudomonadati</taxon>
        <taxon>Pseudomonadota</taxon>
        <taxon>Gammaproteobacteria</taxon>
        <taxon>Vibrionales</taxon>
        <taxon>Vibrionaceae</taxon>
        <taxon>Vibrio</taxon>
    </lineage>
</organism>
<proteinExistence type="predicted"/>
<dbReference type="STRING" id="1187848.A1QO_02600"/>
<evidence type="ECO:0000256" key="1">
    <source>
        <dbReference type="SAM" id="Phobius"/>
    </source>
</evidence>
<sequence length="210" mass="23977">MIIRIWPFCAYAAFAWYSVASAAIYLSIGILMKRGHALLSIENTEPSNQDDEITQDEEVNLFDAVYCAITWPWYVSKTNVFWSISIFGAGFGTIVLIGTLLQWFGIDVEIPKSSVVSIETHFLNEKSSLSFLQQTELRVRMEEGLTFRDYLWLKNKVSSKCNITQNRFLDMSLSMWMGLMRAFPSALTITIELFVHSLLIHSCPEHTKLG</sequence>
<dbReference type="EMBL" id="AJYQ02000002">
    <property type="protein sequence ID" value="OEE38287.1"/>
    <property type="molecule type" value="Genomic_DNA"/>
</dbReference>
<accession>A0A1E5BK90</accession>